<dbReference type="InterPro" id="IPR006076">
    <property type="entry name" value="FAD-dep_OxRdtase"/>
</dbReference>
<dbReference type="InterPro" id="IPR036188">
    <property type="entry name" value="FAD/NAD-bd_sf"/>
</dbReference>
<gene>
    <name evidence="3" type="ORF">EM6_0977</name>
</gene>
<dbReference type="PANTHER" id="PTHR13847:SF289">
    <property type="entry name" value="GLYCINE OXIDASE"/>
    <property type="match status" value="1"/>
</dbReference>
<organism evidence="3 4">
    <name type="scientific">Asticcacaulis excentricus</name>
    <dbReference type="NCBI Taxonomy" id="78587"/>
    <lineage>
        <taxon>Bacteria</taxon>
        <taxon>Pseudomonadati</taxon>
        <taxon>Pseudomonadota</taxon>
        <taxon>Alphaproteobacteria</taxon>
        <taxon>Caulobacterales</taxon>
        <taxon>Caulobacteraceae</taxon>
        <taxon>Asticcacaulis</taxon>
    </lineage>
</organism>
<reference evidence="4" key="1">
    <citation type="journal article" date="2017" name="Biotechnol. Biofuels">
        <title>Evaluation of environmental bacterial communities as a factor affecting the growth of duckweed Lemna minor.</title>
        <authorList>
            <person name="Ishizawa H."/>
            <person name="Kuroda M."/>
            <person name="Morikawa M."/>
            <person name="Ike M."/>
        </authorList>
    </citation>
    <scope>NUCLEOTIDE SEQUENCE [LARGE SCALE GENOMIC DNA]</scope>
    <source>
        <strain evidence="4">M6</strain>
    </source>
</reference>
<dbReference type="EC" id="1.4.3.19" evidence="3"/>
<dbReference type="EMBL" id="AP018827">
    <property type="protein sequence ID" value="BBF80395.1"/>
    <property type="molecule type" value="Genomic_DNA"/>
</dbReference>
<keyword evidence="1 3" id="KW-0560">Oxidoreductase</keyword>
<feature type="domain" description="FAD dependent oxidoreductase" evidence="2">
    <location>
        <begin position="7"/>
        <end position="342"/>
    </location>
</feature>
<sequence>MSSSFSLIVIGGGITGLSLALRALDYGLAVTLIAKDAVEDTTSALSAGMIAPAMEALTEAQPEMSYARYVAAQKHWPAFAADLGLSEILEMAQPAVWVWSGEAGPSPDDMMARFTALGAKGQVMAEEDLAKLGFHAPLHGIEIVGEWLMAAAPVLAFMKTQFEARGGRWVEGEVTQVAAHSVELSDGSVHQAGHVAVCAGYGAETFADSVPSLKALTPIKGHLLDRDGRSDPALAGRMVRSPWGYWVFLDGLTKFGATMQAGKADEGVEPGVIDSLIDKARKFTPSSVAPLQDVTPRVGVRAATPDQWPLIGRDVSGVYVAAGMRRNGWIYGPYAATVLTALITGQEPPEGAEAYALQRF</sequence>
<evidence type="ECO:0000259" key="2">
    <source>
        <dbReference type="Pfam" id="PF01266"/>
    </source>
</evidence>
<evidence type="ECO:0000313" key="4">
    <source>
        <dbReference type="Proteomes" id="UP000278756"/>
    </source>
</evidence>
<dbReference type="Gene3D" id="3.30.9.10">
    <property type="entry name" value="D-Amino Acid Oxidase, subunit A, domain 2"/>
    <property type="match status" value="1"/>
</dbReference>
<dbReference type="Proteomes" id="UP000278756">
    <property type="component" value="Chromosome 1"/>
</dbReference>
<dbReference type="GO" id="GO:0043799">
    <property type="term" value="F:glycine oxidase activity"/>
    <property type="evidence" value="ECO:0007669"/>
    <property type="project" value="UniProtKB-EC"/>
</dbReference>
<evidence type="ECO:0000256" key="1">
    <source>
        <dbReference type="ARBA" id="ARBA00023002"/>
    </source>
</evidence>
<dbReference type="Pfam" id="PF01266">
    <property type="entry name" value="DAO"/>
    <property type="match status" value="1"/>
</dbReference>
<dbReference type="Gene3D" id="3.50.50.60">
    <property type="entry name" value="FAD/NAD(P)-binding domain"/>
    <property type="match status" value="1"/>
</dbReference>
<dbReference type="RefSeq" id="WP_172961136.1">
    <property type="nucleotide sequence ID" value="NZ_AP018827.1"/>
</dbReference>
<accession>A0A3G9G3E8</accession>
<dbReference type="SUPFAM" id="SSF51905">
    <property type="entry name" value="FAD/NAD(P)-binding domain"/>
    <property type="match status" value="1"/>
</dbReference>
<dbReference type="GO" id="GO:0005737">
    <property type="term" value="C:cytoplasm"/>
    <property type="evidence" value="ECO:0007669"/>
    <property type="project" value="TreeGrafter"/>
</dbReference>
<dbReference type="PANTHER" id="PTHR13847">
    <property type="entry name" value="SARCOSINE DEHYDROGENASE-RELATED"/>
    <property type="match status" value="1"/>
</dbReference>
<dbReference type="AlphaFoldDB" id="A0A3G9G3E8"/>
<protein>
    <submittedName>
        <fullName evidence="3">Glycine oxidase ThiO</fullName>
        <ecNumber evidence="3">1.4.3.19</ecNumber>
    </submittedName>
</protein>
<reference evidence="4" key="2">
    <citation type="journal article" date="2017" name="Plant Physiol. Biochem.">
        <title>Differential oxidative and antioxidative response of duckweed Lemna minor toward plant growth promoting/inhibiting bacteria.</title>
        <authorList>
            <person name="Ishizawa H."/>
            <person name="Kuroda M."/>
            <person name="Morikawa M."/>
            <person name="Ike M."/>
        </authorList>
    </citation>
    <scope>NUCLEOTIDE SEQUENCE [LARGE SCALE GENOMIC DNA]</scope>
    <source>
        <strain evidence="4">M6</strain>
    </source>
</reference>
<proteinExistence type="predicted"/>
<evidence type="ECO:0000313" key="3">
    <source>
        <dbReference type="EMBL" id="BBF80395.1"/>
    </source>
</evidence>
<name>A0A3G9G3E8_9CAUL</name>